<dbReference type="InterPro" id="IPR003489">
    <property type="entry name" value="RHF/RaiA"/>
</dbReference>
<dbReference type="SUPFAM" id="SSF69754">
    <property type="entry name" value="Ribosome binding protein Y (YfiA homologue)"/>
    <property type="match status" value="1"/>
</dbReference>
<protein>
    <recommendedName>
        <fullName evidence="4">Ribosome hibernation promoting factor</fullName>
    </recommendedName>
    <alternativeName>
        <fullName evidence="5">Hibernation factor HPF</fullName>
    </alternativeName>
</protein>
<evidence type="ECO:0000313" key="6">
    <source>
        <dbReference type="EMBL" id="GAA4647774.1"/>
    </source>
</evidence>
<evidence type="ECO:0000256" key="2">
    <source>
        <dbReference type="ARBA" id="ARBA00038434"/>
    </source>
</evidence>
<reference evidence="7" key="1">
    <citation type="journal article" date="2019" name="Int. J. Syst. Evol. Microbiol.">
        <title>The Global Catalogue of Microorganisms (GCM) 10K type strain sequencing project: providing services to taxonomists for standard genome sequencing and annotation.</title>
        <authorList>
            <consortium name="The Broad Institute Genomics Platform"/>
            <consortium name="The Broad Institute Genome Sequencing Center for Infectious Disease"/>
            <person name="Wu L."/>
            <person name="Ma J."/>
        </authorList>
    </citation>
    <scope>NUCLEOTIDE SEQUENCE [LARGE SCALE GENOMIC DNA]</scope>
    <source>
        <strain evidence="7">JCM 17805</strain>
    </source>
</reference>
<keyword evidence="7" id="KW-1185">Reference proteome</keyword>
<dbReference type="Gene3D" id="3.30.160.100">
    <property type="entry name" value="Ribosome hibernation promotion factor-like"/>
    <property type="match status" value="1"/>
</dbReference>
<dbReference type="PANTHER" id="PTHR33231">
    <property type="entry name" value="30S RIBOSOMAL PROTEIN"/>
    <property type="match status" value="1"/>
</dbReference>
<dbReference type="EMBL" id="BAABFL010000003">
    <property type="protein sequence ID" value="GAA4647774.1"/>
    <property type="molecule type" value="Genomic_DNA"/>
</dbReference>
<evidence type="ECO:0000256" key="4">
    <source>
        <dbReference type="ARBA" id="ARBA00041148"/>
    </source>
</evidence>
<sequence length="102" mass="11459">MQVNISGHHVEVTESLREYVTKKLNKLAEHCDSITNIQVTLSVEKVRQLAEATLHIRGADIAASAEHEDMYAAIDLMADKLDRQILKHKEKNIDRMQGAGSH</sequence>
<evidence type="ECO:0000256" key="1">
    <source>
        <dbReference type="ARBA" id="ARBA00022845"/>
    </source>
</evidence>
<evidence type="ECO:0000256" key="5">
    <source>
        <dbReference type="ARBA" id="ARBA00041319"/>
    </source>
</evidence>
<dbReference type="Pfam" id="PF02482">
    <property type="entry name" value="Ribosomal_S30AE"/>
    <property type="match status" value="1"/>
</dbReference>
<dbReference type="PANTHER" id="PTHR33231:SF1">
    <property type="entry name" value="30S RIBOSOMAL PROTEIN"/>
    <property type="match status" value="1"/>
</dbReference>
<accession>A0ABP8UXD9</accession>
<dbReference type="InterPro" id="IPR036567">
    <property type="entry name" value="RHF-like"/>
</dbReference>
<name>A0ABP8UXD9_9GAMM</name>
<keyword evidence="1" id="KW-0810">Translation regulation</keyword>
<evidence type="ECO:0000313" key="7">
    <source>
        <dbReference type="Proteomes" id="UP001500604"/>
    </source>
</evidence>
<comment type="similarity">
    <text evidence="2">Belongs to the HPF/YfiA ribosome-associated protein family. Short HPF subfamily.</text>
</comment>
<gene>
    <name evidence="6" type="primary">raiA</name>
    <name evidence="6" type="ORF">GCM10023116_00360</name>
</gene>
<dbReference type="RefSeq" id="WP_211825996.1">
    <property type="nucleotide sequence ID" value="NZ_BAABFL010000003.1"/>
</dbReference>
<dbReference type="Proteomes" id="UP001500604">
    <property type="component" value="Unassembled WGS sequence"/>
</dbReference>
<comment type="subunit">
    <text evidence="3">Associates exclusively with 100S ribosomes, which are dimers of 70S ribosomes.</text>
</comment>
<proteinExistence type="inferred from homology"/>
<comment type="caution">
    <text evidence="6">The sequence shown here is derived from an EMBL/GenBank/DDBJ whole genome shotgun (WGS) entry which is preliminary data.</text>
</comment>
<dbReference type="InterPro" id="IPR050574">
    <property type="entry name" value="HPF/YfiA_ribosome-assoc"/>
</dbReference>
<evidence type="ECO:0000256" key="3">
    <source>
        <dbReference type="ARBA" id="ARBA00038695"/>
    </source>
</evidence>
<organism evidence="6 7">
    <name type="scientific">Kistimonas scapharcae</name>
    <dbReference type="NCBI Taxonomy" id="1036133"/>
    <lineage>
        <taxon>Bacteria</taxon>
        <taxon>Pseudomonadati</taxon>
        <taxon>Pseudomonadota</taxon>
        <taxon>Gammaproteobacteria</taxon>
        <taxon>Oceanospirillales</taxon>
        <taxon>Endozoicomonadaceae</taxon>
        <taxon>Kistimonas</taxon>
    </lineage>
</organism>
<dbReference type="NCBIfam" id="TIGR00741">
    <property type="entry name" value="yfiA"/>
    <property type="match status" value="1"/>
</dbReference>
<dbReference type="CDD" id="cd00552">
    <property type="entry name" value="RaiA"/>
    <property type="match status" value="1"/>
</dbReference>